<dbReference type="AlphaFoldDB" id="A0A432UZT8"/>
<dbReference type="Proteomes" id="UP000281647">
    <property type="component" value="Unassembled WGS sequence"/>
</dbReference>
<feature type="domain" description="SnoaL-like" evidence="2">
    <location>
        <begin position="32"/>
        <end position="130"/>
    </location>
</feature>
<dbReference type="EMBL" id="RKST01000042">
    <property type="protein sequence ID" value="RUM95474.1"/>
    <property type="molecule type" value="Genomic_DNA"/>
</dbReference>
<dbReference type="InterPro" id="IPR032710">
    <property type="entry name" value="NTF2-like_dom_sf"/>
</dbReference>
<comment type="caution">
    <text evidence="3">The sequence shown here is derived from an EMBL/GenBank/DDBJ whole genome shotgun (WGS) entry which is preliminary data.</text>
</comment>
<dbReference type="Pfam" id="PF12680">
    <property type="entry name" value="SnoaL_2"/>
    <property type="match status" value="1"/>
</dbReference>
<proteinExistence type="predicted"/>
<reference evidence="3 4" key="1">
    <citation type="submission" date="2018-11" db="EMBL/GenBank/DDBJ databases">
        <title>Pseudaminobacter arsenicus sp. nov., an arsenic-resistant bacterium isolated from arsenic-rich aquifers.</title>
        <authorList>
            <person name="Mu Y."/>
        </authorList>
    </citation>
    <scope>NUCLEOTIDE SEQUENCE [LARGE SCALE GENOMIC DNA]</scope>
    <source>
        <strain evidence="3 4">CB3</strain>
    </source>
</reference>
<gene>
    <name evidence="3" type="ORF">EET67_23105</name>
</gene>
<dbReference type="Gene3D" id="3.10.450.50">
    <property type="match status" value="1"/>
</dbReference>
<dbReference type="SUPFAM" id="SSF54427">
    <property type="entry name" value="NTF2-like"/>
    <property type="match status" value="1"/>
</dbReference>
<keyword evidence="4" id="KW-1185">Reference proteome</keyword>
<evidence type="ECO:0000259" key="2">
    <source>
        <dbReference type="Pfam" id="PF12680"/>
    </source>
</evidence>
<organism evidence="3 4">
    <name type="scientific">Borborobacter arsenicus</name>
    <dbReference type="NCBI Taxonomy" id="1851146"/>
    <lineage>
        <taxon>Bacteria</taxon>
        <taxon>Pseudomonadati</taxon>
        <taxon>Pseudomonadota</taxon>
        <taxon>Alphaproteobacteria</taxon>
        <taxon>Hyphomicrobiales</taxon>
        <taxon>Phyllobacteriaceae</taxon>
        <taxon>Borborobacter</taxon>
    </lineage>
</organism>
<protein>
    <submittedName>
        <fullName evidence="3">Nuclear transport factor 2 family protein</fullName>
    </submittedName>
</protein>
<dbReference type="InterPro" id="IPR037401">
    <property type="entry name" value="SnoaL-like"/>
</dbReference>
<feature type="signal peptide" evidence="1">
    <location>
        <begin position="1"/>
        <end position="22"/>
    </location>
</feature>
<evidence type="ECO:0000313" key="4">
    <source>
        <dbReference type="Proteomes" id="UP000281647"/>
    </source>
</evidence>
<evidence type="ECO:0000256" key="1">
    <source>
        <dbReference type="SAM" id="SignalP"/>
    </source>
</evidence>
<keyword evidence="1" id="KW-0732">Signal</keyword>
<dbReference type="RefSeq" id="WP_128625531.1">
    <property type="nucleotide sequence ID" value="NZ_ML133516.1"/>
</dbReference>
<evidence type="ECO:0000313" key="3">
    <source>
        <dbReference type="EMBL" id="RUM95474.1"/>
    </source>
</evidence>
<dbReference type="OrthoDB" id="7868521at2"/>
<feature type="chain" id="PRO_5019555343" evidence="1">
    <location>
        <begin position="23"/>
        <end position="140"/>
    </location>
</feature>
<sequence length="140" mass="14743">MRRIIAATLPVAFMLVSGAAFAGPALDMAKARIDAIAKGDVAAVTAEYTPDAALSWVGGPLDGSYSTGEMISEVWTKFSNAQGPQTATVGDVWEAANPKGATVVANVVFEGKNKVPVLYVMTYRDGKLVDEIWQVNPPAQ</sequence>
<accession>A0A432UZT8</accession>
<name>A0A432UZT8_9HYPH</name>